<dbReference type="Proteomes" id="UP000305848">
    <property type="component" value="Unassembled WGS sequence"/>
</dbReference>
<dbReference type="Gene3D" id="1.10.8.50">
    <property type="match status" value="1"/>
</dbReference>
<evidence type="ECO:0000256" key="4">
    <source>
        <dbReference type="ARBA" id="ARBA00022801"/>
    </source>
</evidence>
<evidence type="ECO:0000256" key="1">
    <source>
        <dbReference type="ARBA" id="ARBA00001668"/>
    </source>
</evidence>
<evidence type="ECO:0000313" key="11">
    <source>
        <dbReference type="EMBL" id="TKK71509.1"/>
    </source>
</evidence>
<keyword evidence="4" id="KW-0378">Hydrolase</keyword>
<accession>A0A4U3LA56</accession>
<dbReference type="InterPro" id="IPR012319">
    <property type="entry name" value="FPG_cat"/>
</dbReference>
<gene>
    <name evidence="11" type="ORF">FC093_00340</name>
</gene>
<evidence type="ECO:0000256" key="3">
    <source>
        <dbReference type="ARBA" id="ARBA00022763"/>
    </source>
</evidence>
<dbReference type="GO" id="GO:0008534">
    <property type="term" value="F:oxidized purine nucleobase lesion DNA N-glycosylase activity"/>
    <property type="evidence" value="ECO:0007669"/>
    <property type="project" value="UniProtKB-EC"/>
</dbReference>
<keyword evidence="12" id="KW-1185">Reference proteome</keyword>
<keyword evidence="6" id="KW-0234">DNA repair</keyword>
<comment type="catalytic activity">
    <reaction evidence="1">
        <text>Hydrolysis of DNA containing ring-opened 7-methylguanine residues, releasing 2,6-diamino-4-hydroxy-5-(N-methyl)formamidopyrimidine.</text>
        <dbReference type="EC" id="3.2.2.23"/>
    </reaction>
</comment>
<comment type="similarity">
    <text evidence="2">Belongs to the FPG family.</text>
</comment>
<dbReference type="Gene3D" id="3.20.190.10">
    <property type="entry name" value="MutM-like, N-terminal"/>
    <property type="match status" value="1"/>
</dbReference>
<dbReference type="RefSeq" id="WP_137259749.1">
    <property type="nucleotide sequence ID" value="NZ_SZQL01000001.1"/>
</dbReference>
<evidence type="ECO:0000259" key="10">
    <source>
        <dbReference type="PROSITE" id="PS51068"/>
    </source>
</evidence>
<dbReference type="OrthoDB" id="9800855at2"/>
<dbReference type="PROSITE" id="PS51068">
    <property type="entry name" value="FPG_CAT"/>
    <property type="match status" value="1"/>
</dbReference>
<dbReference type="EMBL" id="SZQL01000001">
    <property type="protein sequence ID" value="TKK71509.1"/>
    <property type="molecule type" value="Genomic_DNA"/>
</dbReference>
<dbReference type="SUPFAM" id="SSF46946">
    <property type="entry name" value="S13-like H2TH domain"/>
    <property type="match status" value="1"/>
</dbReference>
<evidence type="ECO:0000256" key="6">
    <source>
        <dbReference type="ARBA" id="ARBA00023204"/>
    </source>
</evidence>
<dbReference type="GO" id="GO:0008270">
    <property type="term" value="F:zinc ion binding"/>
    <property type="evidence" value="ECO:0007669"/>
    <property type="project" value="InterPro"/>
</dbReference>
<dbReference type="AlphaFoldDB" id="A0A4U3LA56"/>
<organism evidence="11 12">
    <name type="scientific">Ilyomonas limi</name>
    <dbReference type="NCBI Taxonomy" id="2575867"/>
    <lineage>
        <taxon>Bacteria</taxon>
        <taxon>Pseudomonadati</taxon>
        <taxon>Bacteroidota</taxon>
        <taxon>Chitinophagia</taxon>
        <taxon>Chitinophagales</taxon>
        <taxon>Chitinophagaceae</taxon>
        <taxon>Ilyomonas</taxon>
    </lineage>
</organism>
<dbReference type="GO" id="GO:0003906">
    <property type="term" value="F:DNA-(apurinic or apyrimidinic site) endonuclease activity"/>
    <property type="evidence" value="ECO:0007669"/>
    <property type="project" value="InterPro"/>
</dbReference>
<reference evidence="11 12" key="1">
    <citation type="submission" date="2019-05" db="EMBL/GenBank/DDBJ databases">
        <title>Panacibacter sp. strain 17mud1-8 Genome sequencing and assembly.</title>
        <authorList>
            <person name="Chhetri G."/>
        </authorList>
    </citation>
    <scope>NUCLEOTIDE SEQUENCE [LARGE SCALE GENOMIC DNA]</scope>
    <source>
        <strain evidence="11 12">17mud1-8</strain>
    </source>
</reference>
<dbReference type="InterPro" id="IPR015886">
    <property type="entry name" value="H2TH_FPG"/>
</dbReference>
<protein>
    <submittedName>
        <fullName evidence="11">Endonuclease</fullName>
    </submittedName>
</protein>
<keyword evidence="8" id="KW-0511">Multifunctional enzyme</keyword>
<name>A0A4U3LA56_9BACT</name>
<evidence type="ECO:0000256" key="7">
    <source>
        <dbReference type="ARBA" id="ARBA00023239"/>
    </source>
</evidence>
<dbReference type="GO" id="GO:0016829">
    <property type="term" value="F:lyase activity"/>
    <property type="evidence" value="ECO:0007669"/>
    <property type="project" value="UniProtKB-KW"/>
</dbReference>
<dbReference type="SUPFAM" id="SSF81624">
    <property type="entry name" value="N-terminal domain of MutM-like DNA repair proteins"/>
    <property type="match status" value="1"/>
</dbReference>
<dbReference type="SMART" id="SM00898">
    <property type="entry name" value="Fapy_DNA_glyco"/>
    <property type="match status" value="1"/>
</dbReference>
<keyword evidence="11" id="KW-0255">Endonuclease</keyword>
<dbReference type="Pfam" id="PF06831">
    <property type="entry name" value="H2TH"/>
    <property type="match status" value="1"/>
</dbReference>
<keyword evidence="7" id="KW-0456">Lyase</keyword>
<keyword evidence="9" id="KW-0326">Glycosidase</keyword>
<dbReference type="InterPro" id="IPR010979">
    <property type="entry name" value="Ribosomal_uS13-like_H2TH"/>
</dbReference>
<keyword evidence="3" id="KW-0227">DNA damage</keyword>
<dbReference type="GO" id="GO:0006284">
    <property type="term" value="P:base-excision repair"/>
    <property type="evidence" value="ECO:0007669"/>
    <property type="project" value="InterPro"/>
</dbReference>
<dbReference type="InterPro" id="IPR035937">
    <property type="entry name" value="FPG_N"/>
</dbReference>
<evidence type="ECO:0000256" key="9">
    <source>
        <dbReference type="ARBA" id="ARBA00023295"/>
    </source>
</evidence>
<dbReference type="GO" id="GO:0003684">
    <property type="term" value="F:damaged DNA binding"/>
    <property type="evidence" value="ECO:0007669"/>
    <property type="project" value="InterPro"/>
</dbReference>
<evidence type="ECO:0000256" key="5">
    <source>
        <dbReference type="ARBA" id="ARBA00023125"/>
    </source>
</evidence>
<keyword evidence="5" id="KW-0238">DNA-binding</keyword>
<dbReference type="PANTHER" id="PTHR22993">
    <property type="entry name" value="FORMAMIDOPYRIMIDINE-DNA GLYCOSYLASE"/>
    <property type="match status" value="1"/>
</dbReference>
<feature type="domain" description="Formamidopyrimidine-DNA glycosylase catalytic" evidence="10">
    <location>
        <begin position="2"/>
        <end position="103"/>
    </location>
</feature>
<dbReference type="PANTHER" id="PTHR22993:SF9">
    <property type="entry name" value="FORMAMIDOPYRIMIDINE-DNA GLYCOSYLASE"/>
    <property type="match status" value="1"/>
</dbReference>
<evidence type="ECO:0000313" key="12">
    <source>
        <dbReference type="Proteomes" id="UP000305848"/>
    </source>
</evidence>
<keyword evidence="11" id="KW-0540">Nuclease</keyword>
<proteinExistence type="inferred from homology"/>
<evidence type="ECO:0000256" key="2">
    <source>
        <dbReference type="ARBA" id="ARBA00009409"/>
    </source>
</evidence>
<dbReference type="SMART" id="SM01232">
    <property type="entry name" value="H2TH"/>
    <property type="match status" value="1"/>
</dbReference>
<sequence length="245" mass="28751">MAEGPLLVMWKEDIQPFIGKQITAIENNTKLHADRMLGKTITDIKTWGKHFLICFGDFTLRIHFLMFGDLYINRRKPPEKPVKLSLQFTDSELVFYNCALRFIEEPLNEVYDWSADVMSEEWNPRAAIKKLKAIPDAVVCDALLNQEIFSGIGNIIKNEVLFRVKVQPLSLVGKLPAKKWNEILKELLTYSYQFLEWRKKGEFQRHWQANARKLCPRDEVPFVKAYLGQNPRRTYYCTQCQVLYN</sequence>
<evidence type="ECO:0000256" key="8">
    <source>
        <dbReference type="ARBA" id="ARBA00023268"/>
    </source>
</evidence>
<comment type="caution">
    <text evidence="11">The sequence shown here is derived from an EMBL/GenBank/DDBJ whole genome shotgun (WGS) entry which is preliminary data.</text>
</comment>
<dbReference type="Pfam" id="PF01149">
    <property type="entry name" value="Fapy_DNA_glyco"/>
    <property type="match status" value="1"/>
</dbReference>